<comment type="catalytic activity">
    <reaction evidence="6 7">
        <text>N(6)-[(R)-S(8)-aminomethyldihydrolipoyl]-L-lysyl-[protein] + (6S)-5,6,7,8-tetrahydrofolate = N(6)-[(R)-dihydrolipoyl]-L-lysyl-[protein] + (6R)-5,10-methylene-5,6,7,8-tetrahydrofolate + NH4(+)</text>
        <dbReference type="Rhea" id="RHEA:16945"/>
        <dbReference type="Rhea" id="RHEA-COMP:10475"/>
        <dbReference type="Rhea" id="RHEA-COMP:10492"/>
        <dbReference type="ChEBI" id="CHEBI:15636"/>
        <dbReference type="ChEBI" id="CHEBI:28938"/>
        <dbReference type="ChEBI" id="CHEBI:57453"/>
        <dbReference type="ChEBI" id="CHEBI:83100"/>
        <dbReference type="ChEBI" id="CHEBI:83143"/>
        <dbReference type="EC" id="2.1.2.10"/>
    </reaction>
</comment>
<dbReference type="GO" id="GO:0005829">
    <property type="term" value="C:cytosol"/>
    <property type="evidence" value="ECO:0007669"/>
    <property type="project" value="TreeGrafter"/>
</dbReference>
<feature type="domain" description="Aminomethyltransferase C-terminal" evidence="10">
    <location>
        <begin position="334"/>
        <end position="411"/>
    </location>
</feature>
<comment type="function">
    <text evidence="7">The glycine cleavage system catalyzes the degradation of glycine.</text>
</comment>
<organism evidence="11 12">
    <name type="scientific">Escherichia coli TA447</name>
    <dbReference type="NCBI Taxonomy" id="656447"/>
    <lineage>
        <taxon>Bacteria</taxon>
        <taxon>Pseudomonadati</taxon>
        <taxon>Pseudomonadota</taxon>
        <taxon>Gammaproteobacteria</taxon>
        <taxon>Enterobacterales</taxon>
        <taxon>Enterobacteriaceae</taxon>
        <taxon>Escherichia</taxon>
    </lineage>
</organism>
<evidence type="ECO:0000256" key="2">
    <source>
        <dbReference type="ARBA" id="ARBA00012616"/>
    </source>
</evidence>
<comment type="similarity">
    <text evidence="1 7">Belongs to the GcvT family.</text>
</comment>
<evidence type="ECO:0000256" key="8">
    <source>
        <dbReference type="PIRSR" id="PIRSR006487-1"/>
    </source>
</evidence>
<dbReference type="HAMAP" id="MF_00259">
    <property type="entry name" value="GcvT"/>
    <property type="match status" value="1"/>
</dbReference>
<dbReference type="NCBIfam" id="NF001567">
    <property type="entry name" value="PRK00389.1"/>
    <property type="match status" value="1"/>
</dbReference>
<dbReference type="PIRSF" id="PIRSF006487">
    <property type="entry name" value="GcvT"/>
    <property type="match status" value="1"/>
</dbReference>
<dbReference type="PANTHER" id="PTHR43757:SF2">
    <property type="entry name" value="AMINOMETHYLTRANSFERASE, MITOCHONDRIAL"/>
    <property type="match status" value="1"/>
</dbReference>
<gene>
    <name evidence="7" type="primary">gcvT</name>
    <name evidence="11" type="ORF">ECXG_01079</name>
</gene>
<dbReference type="GO" id="GO:0019464">
    <property type="term" value="P:glycine decarboxylation via glycine cleavage system"/>
    <property type="evidence" value="ECO:0007669"/>
    <property type="project" value="UniProtKB-UniRule"/>
</dbReference>
<dbReference type="InterPro" id="IPR006222">
    <property type="entry name" value="GCVT_N"/>
</dbReference>
<dbReference type="Gene3D" id="2.40.30.110">
    <property type="entry name" value="Aminomethyltransferase beta-barrel domains"/>
    <property type="match status" value="1"/>
</dbReference>
<dbReference type="Gene3D" id="3.30.70.1400">
    <property type="entry name" value="Aminomethyltransferase beta-barrel domains"/>
    <property type="match status" value="1"/>
</dbReference>
<dbReference type="FunFam" id="2.40.30.110:FF:000001">
    <property type="entry name" value="Aminomethyltransferase"/>
    <property type="match status" value="1"/>
</dbReference>
<feature type="domain" description="GCVT N-terminal" evidence="9">
    <location>
        <begin position="61"/>
        <end position="312"/>
    </location>
</feature>
<dbReference type="SUPFAM" id="SSF103025">
    <property type="entry name" value="Folate-binding domain"/>
    <property type="match status" value="1"/>
</dbReference>
<dbReference type="Proteomes" id="UP000193942">
    <property type="component" value="Unassembled WGS sequence"/>
</dbReference>
<comment type="subunit">
    <text evidence="7">The glycine cleavage system is composed of four proteins: P, T, L and H.</text>
</comment>
<dbReference type="Gene3D" id="3.30.1360.120">
    <property type="entry name" value="Probable tRNA modification gtpase trme, domain 1"/>
    <property type="match status" value="1"/>
</dbReference>
<dbReference type="InterPro" id="IPR028896">
    <property type="entry name" value="GcvT/YgfZ/DmdA"/>
</dbReference>
<dbReference type="InterPro" id="IPR022903">
    <property type="entry name" value="GcvT_bac"/>
</dbReference>
<dbReference type="EC" id="2.1.2.10" evidence="2 7"/>
<evidence type="ECO:0000256" key="6">
    <source>
        <dbReference type="ARBA" id="ARBA00047665"/>
    </source>
</evidence>
<dbReference type="Pfam" id="PF01571">
    <property type="entry name" value="GCV_T"/>
    <property type="match status" value="1"/>
</dbReference>
<dbReference type="GO" id="GO:0005960">
    <property type="term" value="C:glycine cleavage complex"/>
    <property type="evidence" value="ECO:0007669"/>
    <property type="project" value="InterPro"/>
</dbReference>
<dbReference type="InterPro" id="IPR029043">
    <property type="entry name" value="GcvT/YgfZ_C"/>
</dbReference>
<evidence type="ECO:0000256" key="4">
    <source>
        <dbReference type="ARBA" id="ARBA00022679"/>
    </source>
</evidence>
<dbReference type="Pfam" id="PF08669">
    <property type="entry name" value="GCV_T_C"/>
    <property type="match status" value="1"/>
</dbReference>
<evidence type="ECO:0000259" key="10">
    <source>
        <dbReference type="Pfam" id="PF08669"/>
    </source>
</evidence>
<dbReference type="GO" id="GO:0008483">
    <property type="term" value="F:transaminase activity"/>
    <property type="evidence" value="ECO:0007669"/>
    <property type="project" value="UniProtKB-KW"/>
</dbReference>
<sequence>MMINFTLWLTVCFGGKFRQKRTIALGTGSGSDAGFRGDNFTMKSCQPRLFNEDKMAQQTPLYEQHTLCGARMVDFHGWMMPLHYGSQIDEHHAVRTDAGMFDVSHMTIVDLRGSRTREFLRYLLANDVAKLTKSGKALYSGMLNASGGVIDDLIVYYFTEDFFRLVVNSATREKDLSWITQHAEPFGIEITVRDDLSMIAVQGPNAQAKAATLFNDAQRQAVEGMKPFFGVQAGDLFIATTGYTGEAGYEIALPNEKAADFWRALVEAGVKPCGLGARDTLRLEAGMNLYGQEMDETISPLAANMGWTIAWEPADRDFIGREALEVQREHGTEKLVGLVMTEKGVLRNELPVRFTDAQGNQHEGIITSGTFSPTLGYSIALARVPEGIGETAIVQIRNREMPVKVTKPVFVRNGKAVA</sequence>
<dbReference type="FunFam" id="3.30.70.1400:FF:000001">
    <property type="entry name" value="Aminomethyltransferase"/>
    <property type="match status" value="1"/>
</dbReference>
<keyword evidence="3 7" id="KW-0032">Aminotransferase</keyword>
<dbReference type="SUPFAM" id="SSF101790">
    <property type="entry name" value="Aminomethyltransferase beta-barrel domain"/>
    <property type="match status" value="1"/>
</dbReference>
<evidence type="ECO:0000256" key="3">
    <source>
        <dbReference type="ARBA" id="ARBA00022576"/>
    </source>
</evidence>
<name>A0A1X3IWQ3_ECOLX</name>
<dbReference type="GO" id="GO:0004047">
    <property type="term" value="F:aminomethyltransferase activity"/>
    <property type="evidence" value="ECO:0007669"/>
    <property type="project" value="UniProtKB-UniRule"/>
</dbReference>
<dbReference type="Gene3D" id="4.10.1250.10">
    <property type="entry name" value="Aminomethyltransferase fragment"/>
    <property type="match status" value="1"/>
</dbReference>
<dbReference type="NCBIfam" id="TIGR00528">
    <property type="entry name" value="gcvT"/>
    <property type="match status" value="1"/>
</dbReference>
<keyword evidence="4 7" id="KW-0808">Transferase</keyword>
<proteinExistence type="inferred from homology"/>
<comment type="caution">
    <text evidence="11">The sequence shown here is derived from an EMBL/GenBank/DDBJ whole genome shotgun (WGS) entry which is preliminary data.</text>
</comment>
<protein>
    <recommendedName>
        <fullName evidence="2 7">Aminomethyltransferase</fullName>
        <ecNumber evidence="2 7">2.1.2.10</ecNumber>
    </recommendedName>
    <alternativeName>
        <fullName evidence="5 7">Glycine cleavage system T protein</fullName>
    </alternativeName>
</protein>
<dbReference type="EMBL" id="ADIZ01000031">
    <property type="protein sequence ID" value="OSK92568.1"/>
    <property type="molecule type" value="Genomic_DNA"/>
</dbReference>
<dbReference type="InterPro" id="IPR013977">
    <property type="entry name" value="GcvT_C"/>
</dbReference>
<dbReference type="AlphaFoldDB" id="A0A1X3IWQ3"/>
<evidence type="ECO:0000256" key="1">
    <source>
        <dbReference type="ARBA" id="ARBA00008609"/>
    </source>
</evidence>
<dbReference type="PANTHER" id="PTHR43757">
    <property type="entry name" value="AMINOMETHYLTRANSFERASE"/>
    <property type="match status" value="1"/>
</dbReference>
<feature type="binding site" evidence="8">
    <location>
        <position position="250"/>
    </location>
    <ligand>
        <name>substrate</name>
    </ligand>
</feature>
<evidence type="ECO:0000313" key="11">
    <source>
        <dbReference type="EMBL" id="OSK92568.1"/>
    </source>
</evidence>
<reference evidence="11 12" key="1">
    <citation type="submission" date="2010-04" db="EMBL/GenBank/DDBJ databases">
        <title>The Genome Sequence of Escherichia coli TA447.</title>
        <authorList>
            <consortium name="The Broad Institute Genome Sequencing Platform"/>
            <consortium name="The Broad Institute Genome Sequencing Center for Infectious Disease"/>
            <person name="Feldgarden M."/>
            <person name="Gordon D.M."/>
            <person name="Johnson J.R."/>
            <person name="Johnston B.D."/>
            <person name="Young S."/>
            <person name="Zeng Q."/>
            <person name="Koehrsen M."/>
            <person name="Alvarado L."/>
            <person name="Berlin A.M."/>
            <person name="Borenstein D."/>
            <person name="Chapman S.B."/>
            <person name="Chen Z."/>
            <person name="Engels R."/>
            <person name="Freedman E."/>
            <person name="Gellesch M."/>
            <person name="Goldberg J."/>
            <person name="Griggs A."/>
            <person name="Gujja S."/>
            <person name="Heilman E.R."/>
            <person name="Heiman D.I."/>
            <person name="Hepburn T.A."/>
            <person name="Howarth C."/>
            <person name="Jen D."/>
            <person name="Larson L."/>
            <person name="Mehta T."/>
            <person name="Park D."/>
            <person name="Pearson M."/>
            <person name="Richards J."/>
            <person name="Roberts A."/>
            <person name="Saif S."/>
            <person name="Shea T.D."/>
            <person name="Shenoy N."/>
            <person name="Sisk P."/>
            <person name="Stolte C."/>
            <person name="Sykes S.N."/>
            <person name="Walk T."/>
            <person name="White J."/>
            <person name="Yandava C."/>
            <person name="Haas B."/>
            <person name="Henn M.R."/>
            <person name="Nusbaum C."/>
            <person name="Birren B."/>
        </authorList>
    </citation>
    <scope>NUCLEOTIDE SEQUENCE [LARGE SCALE GENOMIC DNA]</scope>
    <source>
        <strain evidence="11 12">TA447</strain>
    </source>
</reference>
<dbReference type="InterPro" id="IPR027266">
    <property type="entry name" value="TrmE/GcvT-like"/>
</dbReference>
<evidence type="ECO:0000259" key="9">
    <source>
        <dbReference type="Pfam" id="PF01571"/>
    </source>
</evidence>
<accession>A0A1X3IWQ3</accession>
<evidence type="ECO:0000313" key="12">
    <source>
        <dbReference type="Proteomes" id="UP000193942"/>
    </source>
</evidence>
<dbReference type="FunFam" id="4.10.1250.10:FF:000001">
    <property type="entry name" value="Aminomethyltransferase"/>
    <property type="match status" value="1"/>
</dbReference>
<evidence type="ECO:0000256" key="7">
    <source>
        <dbReference type="HAMAP-Rule" id="MF_00259"/>
    </source>
</evidence>
<dbReference type="InterPro" id="IPR006223">
    <property type="entry name" value="GcvT"/>
</dbReference>
<evidence type="ECO:0000256" key="5">
    <source>
        <dbReference type="ARBA" id="ARBA00031395"/>
    </source>
</evidence>